<evidence type="ECO:0000256" key="1">
    <source>
        <dbReference type="ARBA" id="ARBA00012513"/>
    </source>
</evidence>
<dbReference type="Gene3D" id="1.10.510.10">
    <property type="entry name" value="Transferase(Phosphotransferase) domain 1"/>
    <property type="match status" value="1"/>
</dbReference>
<dbReference type="STRING" id="1891671.SAMN06295885_0386"/>
<accession>A0A1X7MZW7</accession>
<evidence type="ECO:0000256" key="4">
    <source>
        <dbReference type="ARBA" id="ARBA00022741"/>
    </source>
</evidence>
<sequence>MSVIAAGAAQQKVAGRYYLIERIGSGGMGSVYRARDETVQRDVAVKVFRAEASSPDDVARQEREVRMLSSFAHPGIVNLFDAGLHNFGGEVRRYVVMELVADPTMEKRLDSGRMAAGEVAAIGAQLAEALAYLHERGVVHRDVKPANILVSDVGSSGYDHTAKLTDFGVAHFMDGSRLTSDGIVIGTASFVSPEQVAGEPISGASDVFSLGLVLLEALTGHREYAGTVLEAAIARLHRSPAVPESLPEAWRGLLVAMTQRDPARRPTAEQVAQRLRSGLAAGTTAPMAVQVPEPVAASDTRSARVRRSIIIASSVVGVGAVSALSWMLGVLAGR</sequence>
<dbReference type="Gene3D" id="3.30.200.20">
    <property type="entry name" value="Phosphorylase Kinase, domain 1"/>
    <property type="match status" value="1"/>
</dbReference>
<keyword evidence="8" id="KW-0812">Transmembrane</keyword>
<dbReference type="PROSITE" id="PS00108">
    <property type="entry name" value="PROTEIN_KINASE_ST"/>
    <property type="match status" value="1"/>
</dbReference>
<feature type="domain" description="Protein kinase" evidence="9">
    <location>
        <begin position="17"/>
        <end position="279"/>
    </location>
</feature>
<dbReference type="Pfam" id="PF00069">
    <property type="entry name" value="Pkinase"/>
    <property type="match status" value="1"/>
</dbReference>
<dbReference type="InterPro" id="IPR017441">
    <property type="entry name" value="Protein_kinase_ATP_BS"/>
</dbReference>
<dbReference type="PANTHER" id="PTHR43289">
    <property type="entry name" value="MITOGEN-ACTIVATED PROTEIN KINASE KINASE KINASE 20-RELATED"/>
    <property type="match status" value="1"/>
</dbReference>
<keyword evidence="5 10" id="KW-0418">Kinase</keyword>
<evidence type="ECO:0000256" key="5">
    <source>
        <dbReference type="ARBA" id="ARBA00022777"/>
    </source>
</evidence>
<name>A0A1X7MZW7_9MICO</name>
<dbReference type="RefSeq" id="WP_085474920.1">
    <property type="nucleotide sequence ID" value="NZ_FXBM01000001.1"/>
</dbReference>
<dbReference type="CDD" id="cd14014">
    <property type="entry name" value="STKc_PknB_like"/>
    <property type="match status" value="1"/>
</dbReference>
<dbReference type="SMART" id="SM00220">
    <property type="entry name" value="S_TKc"/>
    <property type="match status" value="1"/>
</dbReference>
<keyword evidence="8" id="KW-1133">Transmembrane helix</keyword>
<dbReference type="OrthoDB" id="9762169at2"/>
<feature type="transmembrane region" description="Helical" evidence="8">
    <location>
        <begin position="309"/>
        <end position="332"/>
    </location>
</feature>
<keyword evidence="8" id="KW-0472">Membrane</keyword>
<evidence type="ECO:0000313" key="11">
    <source>
        <dbReference type="Proteomes" id="UP000193711"/>
    </source>
</evidence>
<reference evidence="11" key="1">
    <citation type="submission" date="2017-04" db="EMBL/GenBank/DDBJ databases">
        <authorList>
            <person name="Varghese N."/>
            <person name="Submissions S."/>
        </authorList>
    </citation>
    <scope>NUCLEOTIDE SEQUENCE [LARGE SCALE GENOMIC DNA]</scope>
    <source>
        <strain evidence="11">VKM Ac-2121</strain>
    </source>
</reference>
<dbReference type="GO" id="GO:0005524">
    <property type="term" value="F:ATP binding"/>
    <property type="evidence" value="ECO:0007669"/>
    <property type="project" value="UniProtKB-UniRule"/>
</dbReference>
<evidence type="ECO:0000256" key="3">
    <source>
        <dbReference type="ARBA" id="ARBA00022679"/>
    </source>
</evidence>
<dbReference type="EMBL" id="FXBM01000001">
    <property type="protein sequence ID" value="SMH30064.1"/>
    <property type="molecule type" value="Genomic_DNA"/>
</dbReference>
<dbReference type="PROSITE" id="PS50011">
    <property type="entry name" value="PROTEIN_KINASE_DOM"/>
    <property type="match status" value="1"/>
</dbReference>
<proteinExistence type="predicted"/>
<dbReference type="InterPro" id="IPR011009">
    <property type="entry name" value="Kinase-like_dom_sf"/>
</dbReference>
<dbReference type="SUPFAM" id="SSF56112">
    <property type="entry name" value="Protein kinase-like (PK-like)"/>
    <property type="match status" value="1"/>
</dbReference>
<evidence type="ECO:0000256" key="6">
    <source>
        <dbReference type="ARBA" id="ARBA00022840"/>
    </source>
</evidence>
<evidence type="ECO:0000313" key="10">
    <source>
        <dbReference type="EMBL" id="SMH30064.1"/>
    </source>
</evidence>
<evidence type="ECO:0000256" key="2">
    <source>
        <dbReference type="ARBA" id="ARBA00022527"/>
    </source>
</evidence>
<protein>
    <recommendedName>
        <fullName evidence="1">non-specific serine/threonine protein kinase</fullName>
        <ecNumber evidence="1">2.7.11.1</ecNumber>
    </recommendedName>
</protein>
<dbReference type="AlphaFoldDB" id="A0A1X7MZW7"/>
<dbReference type="PROSITE" id="PS00107">
    <property type="entry name" value="PROTEIN_KINASE_ATP"/>
    <property type="match status" value="1"/>
</dbReference>
<gene>
    <name evidence="10" type="ORF">SAMN06295885_0386</name>
</gene>
<evidence type="ECO:0000256" key="7">
    <source>
        <dbReference type="PROSITE-ProRule" id="PRU10141"/>
    </source>
</evidence>
<evidence type="ECO:0000256" key="8">
    <source>
        <dbReference type="SAM" id="Phobius"/>
    </source>
</evidence>
<keyword evidence="11" id="KW-1185">Reference proteome</keyword>
<dbReference type="PANTHER" id="PTHR43289:SF6">
    <property type="entry name" value="SERINE_THREONINE-PROTEIN KINASE NEKL-3"/>
    <property type="match status" value="1"/>
</dbReference>
<feature type="binding site" evidence="7">
    <location>
        <position position="46"/>
    </location>
    <ligand>
        <name>ATP</name>
        <dbReference type="ChEBI" id="CHEBI:30616"/>
    </ligand>
</feature>
<dbReference type="Proteomes" id="UP000193711">
    <property type="component" value="Unassembled WGS sequence"/>
</dbReference>
<dbReference type="GO" id="GO:0004674">
    <property type="term" value="F:protein serine/threonine kinase activity"/>
    <property type="evidence" value="ECO:0007669"/>
    <property type="project" value="UniProtKB-KW"/>
</dbReference>
<dbReference type="EC" id="2.7.11.1" evidence="1"/>
<organism evidence="10 11">
    <name type="scientific">Rathayibacter oskolensis</name>
    <dbReference type="NCBI Taxonomy" id="1891671"/>
    <lineage>
        <taxon>Bacteria</taxon>
        <taxon>Bacillati</taxon>
        <taxon>Actinomycetota</taxon>
        <taxon>Actinomycetes</taxon>
        <taxon>Micrococcales</taxon>
        <taxon>Microbacteriaceae</taxon>
        <taxon>Rathayibacter</taxon>
    </lineage>
</organism>
<keyword evidence="2 10" id="KW-0723">Serine/threonine-protein kinase</keyword>
<evidence type="ECO:0000259" key="9">
    <source>
        <dbReference type="PROSITE" id="PS50011"/>
    </source>
</evidence>
<keyword evidence="3" id="KW-0808">Transferase</keyword>
<keyword evidence="6 7" id="KW-0067">ATP-binding</keyword>
<dbReference type="InterPro" id="IPR008271">
    <property type="entry name" value="Ser/Thr_kinase_AS"/>
</dbReference>
<keyword evidence="4 7" id="KW-0547">Nucleotide-binding</keyword>
<dbReference type="InterPro" id="IPR000719">
    <property type="entry name" value="Prot_kinase_dom"/>
</dbReference>